<dbReference type="InterPro" id="IPR002933">
    <property type="entry name" value="Peptidase_M20"/>
</dbReference>
<dbReference type="InterPro" id="IPR036264">
    <property type="entry name" value="Bact_exopeptidase_dim_dom"/>
</dbReference>
<evidence type="ECO:0000256" key="7">
    <source>
        <dbReference type="ARBA" id="ARBA00022833"/>
    </source>
</evidence>
<comment type="cofactor">
    <cofactor evidence="9">
        <name>Zn(2+)</name>
        <dbReference type="ChEBI" id="CHEBI:29105"/>
    </cofactor>
    <text evidence="9">Binds 2 Zn(2+) ions per subunit.</text>
</comment>
<feature type="binding site" evidence="9">
    <location>
        <position position="141"/>
    </location>
    <ligand>
        <name>Zn(2+)</name>
        <dbReference type="ChEBI" id="CHEBI:29105"/>
        <label>2</label>
    </ligand>
</feature>
<gene>
    <name evidence="9 11" type="primary">pepT</name>
    <name evidence="11" type="ORF">NE686_07775</name>
</gene>
<dbReference type="EC" id="3.4.11.4" evidence="9"/>
<dbReference type="Gene3D" id="3.40.630.10">
    <property type="entry name" value="Zn peptidases"/>
    <property type="match status" value="1"/>
</dbReference>
<evidence type="ECO:0000256" key="8">
    <source>
        <dbReference type="ARBA" id="ARBA00023049"/>
    </source>
</evidence>
<keyword evidence="4 9" id="KW-0645">Protease</keyword>
<dbReference type="RefSeq" id="WP_256311054.1">
    <property type="nucleotide sequence ID" value="NZ_JANGAC010000004.1"/>
</dbReference>
<feature type="domain" description="Peptidase M20 dimerisation" evidence="10">
    <location>
        <begin position="207"/>
        <end position="308"/>
    </location>
</feature>
<sequence>MSKLIDRFLQYVKHETTSDESSTSVPSTPNQLEFAKILGRELEEIGLSDVSVDENGYVMATLPSNTENKAPIIGFIAHMDTSPDMSGKNVKPKIISNYNGKDIVLNDEKNIIMSTKDFPDLKDYVGYDLITTDGTTLLGADNKAGIAEIITAVEYLIQNPNIPHGTVKIGFTPDEEIGRGADCFDVEKFGADFAYTVDGGPIGELEYENFNAATAKISIQGRNVHPGTAKNKMINSILIANELNSMLPIDERPEYTEGYEGFYHLMAFNGSVEKTEIAYIIRDHSMEKFEIKKEILKRAVEFLNHKYGDIITLEISDSYYNMKEKIEPVMYVIDIAKKAMEDLDIRPLIKPIRGGTDGARLSYMGLPCPNLFTGGHNYHGKFEYIPIFAMEKSVETILKIIELVQEMPLD</sequence>
<dbReference type="PROSITE" id="PS00759">
    <property type="entry name" value="ARGE_DAPE_CPG2_2"/>
    <property type="match status" value="1"/>
</dbReference>
<dbReference type="SUPFAM" id="SSF53187">
    <property type="entry name" value="Zn-dependent exopeptidases"/>
    <property type="match status" value="1"/>
</dbReference>
<dbReference type="Pfam" id="PF01546">
    <property type="entry name" value="Peptidase_M20"/>
    <property type="match status" value="1"/>
</dbReference>
<comment type="function">
    <text evidence="9">Cleaves the N-terminal amino acid of tripeptides.</text>
</comment>
<dbReference type="PANTHER" id="PTHR42994">
    <property type="entry name" value="PEPTIDASE T"/>
    <property type="match status" value="1"/>
</dbReference>
<dbReference type="GO" id="GO:0045148">
    <property type="term" value="F:tripeptide aminopeptidase activity"/>
    <property type="evidence" value="ECO:0007669"/>
    <property type="project" value="UniProtKB-EC"/>
</dbReference>
<feature type="binding site" evidence="9">
    <location>
        <position position="78"/>
    </location>
    <ligand>
        <name>Zn(2+)</name>
        <dbReference type="ChEBI" id="CHEBI:29105"/>
        <label>1</label>
    </ligand>
</feature>
<keyword evidence="12" id="KW-1185">Reference proteome</keyword>
<evidence type="ECO:0000256" key="9">
    <source>
        <dbReference type="HAMAP-Rule" id="MF_00550"/>
    </source>
</evidence>
<dbReference type="NCBIfam" id="TIGR01882">
    <property type="entry name" value="peptidase-T"/>
    <property type="match status" value="1"/>
</dbReference>
<feature type="binding site" evidence="9">
    <location>
        <position position="141"/>
    </location>
    <ligand>
        <name>Zn(2+)</name>
        <dbReference type="ChEBI" id="CHEBI:29105"/>
        <label>1</label>
    </ligand>
</feature>
<dbReference type="InterPro" id="IPR011650">
    <property type="entry name" value="Peptidase_M20_dimer"/>
</dbReference>
<keyword evidence="5 9" id="KW-0479">Metal-binding</keyword>
<dbReference type="NCBIfam" id="NF003976">
    <property type="entry name" value="PRK05469.1"/>
    <property type="match status" value="1"/>
</dbReference>
<dbReference type="SUPFAM" id="SSF55031">
    <property type="entry name" value="Bacterial exopeptidase dimerisation domain"/>
    <property type="match status" value="1"/>
</dbReference>
<dbReference type="PIRSF" id="PIRSF037215">
    <property type="entry name" value="Peptidase_M20B"/>
    <property type="match status" value="1"/>
</dbReference>
<protein>
    <recommendedName>
        <fullName evidence="9">Peptidase T</fullName>
        <ecNumber evidence="9">3.4.11.4</ecNumber>
    </recommendedName>
    <alternativeName>
        <fullName evidence="9">Aminotripeptidase</fullName>
        <shortName evidence="9">Tripeptidase</shortName>
    </alternativeName>
    <alternativeName>
        <fullName evidence="9">Tripeptide aminopeptidase</fullName>
    </alternativeName>
</protein>
<comment type="catalytic activity">
    <reaction evidence="1 9">
        <text>Release of the N-terminal residue from a tripeptide.</text>
        <dbReference type="EC" id="3.4.11.4"/>
    </reaction>
</comment>
<evidence type="ECO:0000256" key="6">
    <source>
        <dbReference type="ARBA" id="ARBA00022801"/>
    </source>
</evidence>
<evidence type="ECO:0000256" key="4">
    <source>
        <dbReference type="ARBA" id="ARBA00022670"/>
    </source>
</evidence>
<dbReference type="InterPro" id="IPR010161">
    <property type="entry name" value="Peptidase_M20B"/>
</dbReference>
<evidence type="ECO:0000256" key="2">
    <source>
        <dbReference type="ARBA" id="ARBA00009692"/>
    </source>
</evidence>
<evidence type="ECO:0000256" key="3">
    <source>
        <dbReference type="ARBA" id="ARBA00022438"/>
    </source>
</evidence>
<feature type="active site" evidence="9">
    <location>
        <position position="80"/>
    </location>
</feature>
<feature type="binding site" evidence="9">
    <location>
        <position position="379"/>
    </location>
    <ligand>
        <name>Zn(2+)</name>
        <dbReference type="ChEBI" id="CHEBI:29105"/>
        <label>2</label>
    </ligand>
</feature>
<dbReference type="PROSITE" id="PS00758">
    <property type="entry name" value="ARGE_DAPE_CPG2_1"/>
    <property type="match status" value="1"/>
</dbReference>
<evidence type="ECO:0000313" key="12">
    <source>
        <dbReference type="Proteomes" id="UP001524478"/>
    </source>
</evidence>
<comment type="subcellular location">
    <subcellularLocation>
        <location evidence="9">Cytoplasm</location>
    </subcellularLocation>
</comment>
<feature type="active site" description="Proton acceptor" evidence="9">
    <location>
        <position position="175"/>
    </location>
</feature>
<reference evidence="11 12" key="1">
    <citation type="submission" date="2022-06" db="EMBL/GenBank/DDBJ databases">
        <title>Isolation of gut microbiota from human fecal samples.</title>
        <authorList>
            <person name="Pamer E.G."/>
            <person name="Barat B."/>
            <person name="Waligurski E."/>
            <person name="Medina S."/>
            <person name="Paddock L."/>
            <person name="Mostad J."/>
        </authorList>
    </citation>
    <scope>NUCLEOTIDE SEQUENCE [LARGE SCALE GENOMIC DNA]</scope>
    <source>
        <strain evidence="11 12">DFI.7.95</strain>
    </source>
</reference>
<comment type="similarity">
    <text evidence="2 9">Belongs to the peptidase M20B family.</text>
</comment>
<keyword evidence="7 9" id="KW-0862">Zinc</keyword>
<organism evidence="11 12">
    <name type="scientific">Tissierella carlieri</name>
    <dbReference type="NCBI Taxonomy" id="689904"/>
    <lineage>
        <taxon>Bacteria</taxon>
        <taxon>Bacillati</taxon>
        <taxon>Bacillota</taxon>
        <taxon>Tissierellia</taxon>
        <taxon>Tissierellales</taxon>
        <taxon>Tissierellaceae</taxon>
        <taxon>Tissierella</taxon>
    </lineage>
</organism>
<dbReference type="Pfam" id="PF07687">
    <property type="entry name" value="M20_dimer"/>
    <property type="match status" value="1"/>
</dbReference>
<accession>A0ABT1S926</accession>
<dbReference type="NCBIfam" id="NF009920">
    <property type="entry name" value="PRK13381.1"/>
    <property type="match status" value="1"/>
</dbReference>
<dbReference type="Gene3D" id="3.30.70.360">
    <property type="match status" value="1"/>
</dbReference>
<feature type="binding site" evidence="9">
    <location>
        <position position="198"/>
    </location>
    <ligand>
        <name>Zn(2+)</name>
        <dbReference type="ChEBI" id="CHEBI:29105"/>
        <label>1</label>
    </ligand>
</feature>
<keyword evidence="6 9" id="KW-0378">Hydrolase</keyword>
<dbReference type="Proteomes" id="UP001524478">
    <property type="component" value="Unassembled WGS sequence"/>
</dbReference>
<dbReference type="PANTHER" id="PTHR42994:SF1">
    <property type="entry name" value="PEPTIDASE T"/>
    <property type="match status" value="1"/>
</dbReference>
<keyword evidence="8 9" id="KW-0482">Metalloprotease</keyword>
<dbReference type="CDD" id="cd03892">
    <property type="entry name" value="M20_peptT"/>
    <property type="match status" value="1"/>
</dbReference>
<keyword evidence="3 9" id="KW-0031">Aminopeptidase</keyword>
<dbReference type="HAMAP" id="MF_00550">
    <property type="entry name" value="Aminopeptidase_M20"/>
    <property type="match status" value="1"/>
</dbReference>
<feature type="binding site" evidence="9">
    <location>
        <position position="176"/>
    </location>
    <ligand>
        <name>Zn(2+)</name>
        <dbReference type="ChEBI" id="CHEBI:29105"/>
        <label>2</label>
    </ligand>
</feature>
<evidence type="ECO:0000256" key="1">
    <source>
        <dbReference type="ARBA" id="ARBA00000870"/>
    </source>
</evidence>
<dbReference type="InterPro" id="IPR001261">
    <property type="entry name" value="ArgE/DapE_CS"/>
</dbReference>
<proteinExistence type="inferred from homology"/>
<evidence type="ECO:0000313" key="11">
    <source>
        <dbReference type="EMBL" id="MCQ4922976.1"/>
    </source>
</evidence>
<dbReference type="EMBL" id="JANGAC010000004">
    <property type="protein sequence ID" value="MCQ4922976.1"/>
    <property type="molecule type" value="Genomic_DNA"/>
</dbReference>
<name>A0ABT1S926_9FIRM</name>
<keyword evidence="9" id="KW-0963">Cytoplasm</keyword>
<evidence type="ECO:0000259" key="10">
    <source>
        <dbReference type="Pfam" id="PF07687"/>
    </source>
</evidence>
<comment type="caution">
    <text evidence="11">The sequence shown here is derived from an EMBL/GenBank/DDBJ whole genome shotgun (WGS) entry which is preliminary data.</text>
</comment>
<evidence type="ECO:0000256" key="5">
    <source>
        <dbReference type="ARBA" id="ARBA00022723"/>
    </source>
</evidence>